<keyword evidence="7" id="KW-0464">Manganese</keyword>
<feature type="site" description="Interaction with DNA substrate" evidence="8">
    <location>
        <position position="275"/>
    </location>
</feature>
<evidence type="ECO:0000313" key="13">
    <source>
        <dbReference type="Proteomes" id="UP001431209"/>
    </source>
</evidence>
<dbReference type="GO" id="GO:0003677">
    <property type="term" value="F:DNA binding"/>
    <property type="evidence" value="ECO:0007669"/>
    <property type="project" value="InterPro"/>
</dbReference>
<evidence type="ECO:0000256" key="8">
    <source>
        <dbReference type="PIRSR" id="PIRSR604808-3"/>
    </source>
</evidence>
<dbReference type="GO" id="GO:0008081">
    <property type="term" value="F:phosphoric diester hydrolase activity"/>
    <property type="evidence" value="ECO:0007669"/>
    <property type="project" value="TreeGrafter"/>
</dbReference>
<dbReference type="Gene3D" id="3.60.10.10">
    <property type="entry name" value="Endonuclease/exonuclease/phosphatase"/>
    <property type="match status" value="1"/>
</dbReference>
<feature type="binding site" evidence="7">
    <location>
        <position position="37"/>
    </location>
    <ligand>
        <name>Mg(2+)</name>
        <dbReference type="ChEBI" id="CHEBI:18420"/>
        <label>1</label>
    </ligand>
</feature>
<evidence type="ECO:0000259" key="11">
    <source>
        <dbReference type="Pfam" id="PF03372"/>
    </source>
</evidence>
<feature type="binding site" evidence="7">
    <location>
        <position position="178"/>
    </location>
    <ligand>
        <name>Mg(2+)</name>
        <dbReference type="ChEBI" id="CHEBI:18420"/>
        <label>1</label>
    </ligand>
</feature>
<comment type="cofactor">
    <cofactor evidence="1">
        <name>Mn(2+)</name>
        <dbReference type="ChEBI" id="CHEBI:29035"/>
    </cofactor>
</comment>
<evidence type="ECO:0000256" key="9">
    <source>
        <dbReference type="RuleBase" id="RU362131"/>
    </source>
</evidence>
<feature type="binding site" evidence="7">
    <location>
        <position position="275"/>
    </location>
    <ligand>
        <name>Mg(2+)</name>
        <dbReference type="ChEBI" id="CHEBI:18420"/>
        <label>1</label>
    </ligand>
</feature>
<evidence type="ECO:0000256" key="2">
    <source>
        <dbReference type="ARBA" id="ARBA00007092"/>
    </source>
</evidence>
<accession>A0AAW2YZJ9</accession>
<dbReference type="InterPro" id="IPR005135">
    <property type="entry name" value="Endo/exonuclease/phosphatase"/>
</dbReference>
<dbReference type="Pfam" id="PF03372">
    <property type="entry name" value="Exo_endo_phos"/>
    <property type="match status" value="1"/>
</dbReference>
<dbReference type="NCBIfam" id="TIGR00633">
    <property type="entry name" value="xth"/>
    <property type="match status" value="1"/>
</dbReference>
<feature type="site" description="Important for catalytic activity" evidence="8">
    <location>
        <position position="249"/>
    </location>
</feature>
<evidence type="ECO:0000313" key="12">
    <source>
        <dbReference type="EMBL" id="KAL0482630.1"/>
    </source>
</evidence>
<dbReference type="CDD" id="cd09087">
    <property type="entry name" value="Ape1-like_AP-endo"/>
    <property type="match status" value="1"/>
</dbReference>
<keyword evidence="12" id="KW-0540">Nuclease</keyword>
<dbReference type="InterPro" id="IPR036691">
    <property type="entry name" value="Endo/exonu/phosph_ase_sf"/>
</dbReference>
<feature type="active site" evidence="6">
    <location>
        <position position="136"/>
    </location>
</feature>
<evidence type="ECO:0000256" key="1">
    <source>
        <dbReference type="ARBA" id="ARBA00001936"/>
    </source>
</evidence>
<feature type="domain" description="Endonuclease/exonuclease/phosphatase" evidence="11">
    <location>
        <begin position="77"/>
        <end position="275"/>
    </location>
</feature>
<dbReference type="InterPro" id="IPR004808">
    <property type="entry name" value="AP_endonuc_1"/>
</dbReference>
<evidence type="ECO:0000256" key="6">
    <source>
        <dbReference type="PIRSR" id="PIRSR604808-1"/>
    </source>
</evidence>
<evidence type="ECO:0000256" key="7">
    <source>
        <dbReference type="PIRSR" id="PIRSR604808-2"/>
    </source>
</evidence>
<dbReference type="AlphaFoldDB" id="A0AAW2YZJ9"/>
<organism evidence="12 13">
    <name type="scientific">Acrasis kona</name>
    <dbReference type="NCBI Taxonomy" id="1008807"/>
    <lineage>
        <taxon>Eukaryota</taxon>
        <taxon>Discoba</taxon>
        <taxon>Heterolobosea</taxon>
        <taxon>Tetramitia</taxon>
        <taxon>Eutetramitia</taxon>
        <taxon>Acrasidae</taxon>
        <taxon>Acrasis</taxon>
    </lineage>
</organism>
<keyword evidence="12" id="KW-0255">Endonuclease</keyword>
<feature type="site" description="Transition state stabilizer" evidence="8">
    <location>
        <position position="178"/>
    </location>
</feature>
<dbReference type="EMBL" id="JAOPGA020000879">
    <property type="protein sequence ID" value="KAL0482630.1"/>
    <property type="molecule type" value="Genomic_DNA"/>
</dbReference>
<dbReference type="Proteomes" id="UP001431209">
    <property type="component" value="Unassembled WGS sequence"/>
</dbReference>
<dbReference type="PANTHER" id="PTHR22748:SF6">
    <property type="entry name" value="DNA-(APURINIC OR APYRIMIDINIC SITE) ENDONUCLEASE"/>
    <property type="match status" value="1"/>
</dbReference>
<dbReference type="GO" id="GO:0003906">
    <property type="term" value="F:DNA-(apurinic or apyrimidinic site) endonuclease activity"/>
    <property type="evidence" value="ECO:0007669"/>
    <property type="project" value="TreeGrafter"/>
</dbReference>
<keyword evidence="3 7" id="KW-0479">Metal-binding</keyword>
<dbReference type="SUPFAM" id="SSF56219">
    <property type="entry name" value="DNase I-like"/>
    <property type="match status" value="1"/>
</dbReference>
<feature type="active site" description="Proton donor/acceptor" evidence="6">
    <location>
        <position position="176"/>
    </location>
</feature>
<protein>
    <recommendedName>
        <fullName evidence="9">DNA repair nuclease/redox regulator APEX1</fullName>
        <shortName evidence="9">APEN</shortName>
        <shortName evidence="9">REF-1</shortName>
        <ecNumber evidence="9">3.1.11.2</ecNumber>
        <ecNumber evidence="9">3.1.21.-</ecNumber>
    </recommendedName>
    <alternativeName>
        <fullName evidence="9">APEX nuclease</fullName>
    </alternativeName>
    <alternativeName>
        <fullName evidence="9">Apurinic-apyrimidinic endonuclease 1</fullName>
    </alternativeName>
    <alternativeName>
        <fullName evidence="9">Redox factor-1</fullName>
    </alternativeName>
    <component>
        <recommendedName>
            <fullName evidence="9">DNA repair nuclease/redox regulator APEX1, mitochondrial</fullName>
        </recommendedName>
    </component>
</protein>
<keyword evidence="9" id="KW-0227">DNA damage</keyword>
<dbReference type="EC" id="3.1.21.-" evidence="9"/>
<feature type="region of interest" description="Disordered" evidence="10">
    <location>
        <begin position="1"/>
        <end position="21"/>
    </location>
</feature>
<dbReference type="NCBIfam" id="TIGR00195">
    <property type="entry name" value="exoDNase_III"/>
    <property type="match status" value="1"/>
</dbReference>
<proteinExistence type="inferred from homology"/>
<dbReference type="GO" id="GO:0008311">
    <property type="term" value="F:double-stranded DNA 3'-5' DNA exonuclease activity"/>
    <property type="evidence" value="ECO:0007669"/>
    <property type="project" value="UniProtKB-EC"/>
</dbReference>
<evidence type="ECO:0000256" key="3">
    <source>
        <dbReference type="ARBA" id="ARBA00022723"/>
    </source>
</evidence>
<dbReference type="GO" id="GO:0005634">
    <property type="term" value="C:nucleus"/>
    <property type="evidence" value="ECO:0007669"/>
    <property type="project" value="TreeGrafter"/>
</dbReference>
<dbReference type="EC" id="3.1.11.2" evidence="9"/>
<reference evidence="12 13" key="1">
    <citation type="submission" date="2024-03" db="EMBL/GenBank/DDBJ databases">
        <title>The Acrasis kona genome and developmental transcriptomes reveal deep origins of eukaryotic multicellular pathways.</title>
        <authorList>
            <person name="Sheikh S."/>
            <person name="Fu C.-J."/>
            <person name="Brown M.W."/>
            <person name="Baldauf S.L."/>
        </authorList>
    </citation>
    <scope>NUCLEOTIDE SEQUENCE [LARGE SCALE GENOMIC DNA]</scope>
    <source>
        <strain evidence="12 13">ATCC MYA-3509</strain>
    </source>
</reference>
<dbReference type="InterPro" id="IPR020848">
    <property type="entry name" value="AP_endonuclease_F1_CS"/>
</dbReference>
<keyword evidence="5 7" id="KW-0460">Magnesium</keyword>
<feature type="binding site" evidence="7">
    <location>
        <position position="176"/>
    </location>
    <ligand>
        <name>Mg(2+)</name>
        <dbReference type="ChEBI" id="CHEBI:18420"/>
        <label>1</label>
    </ligand>
</feature>
<gene>
    <name evidence="12" type="ORF">AKO1_014331</name>
</gene>
<dbReference type="GO" id="GO:0046872">
    <property type="term" value="F:metal ion binding"/>
    <property type="evidence" value="ECO:0007669"/>
    <property type="project" value="UniProtKB-KW"/>
</dbReference>
<evidence type="ECO:0000256" key="10">
    <source>
        <dbReference type="SAM" id="MobiDB-lite"/>
    </source>
</evidence>
<sequence length="284" mass="32973">MVGKRKAEAEGSGDKKVKVDREHPYDEDSEYKLVSWNVNGYKAFWGKESGKYLKDLVAKVGKFRTALEGTYEDILPGYVSHFNSCTAKNGYSGTAVYIKNSIKPIAVTFGMGIEKHDTEGRNITVELPEYYFVVSYVPNSGSKLERLDYRTEEWDVDMFKYLNTLQEKKPVIWTGDLNVAILDIDVHNPKGNKNTAGFTDQERNSFRKLIDEHKYIDSFRHFQKDVKNCYTYWGYRMNMREKDKGWRLDYFMTSESLKDKLKDSYILKSYLGSDHCPLGLIIKK</sequence>
<keyword evidence="9" id="KW-0234">DNA repair</keyword>
<name>A0AAW2YZJ9_9EUKA</name>
<dbReference type="PROSITE" id="PS51435">
    <property type="entry name" value="AP_NUCLEASE_F1_4"/>
    <property type="match status" value="1"/>
</dbReference>
<dbReference type="PANTHER" id="PTHR22748">
    <property type="entry name" value="AP ENDONUCLEASE"/>
    <property type="match status" value="1"/>
</dbReference>
<comment type="cofactor">
    <cofactor evidence="7 9">
        <name>Mg(2+)</name>
        <dbReference type="ChEBI" id="CHEBI:18420"/>
    </cofactor>
    <cofactor evidence="7 9">
        <name>Mn(2+)</name>
        <dbReference type="ChEBI" id="CHEBI:29035"/>
    </cofactor>
    <text evidence="7 9">Probably binds two magnesium or manganese ions per subunit.</text>
</comment>
<evidence type="ECO:0000256" key="4">
    <source>
        <dbReference type="ARBA" id="ARBA00022801"/>
    </source>
</evidence>
<dbReference type="PROSITE" id="PS00727">
    <property type="entry name" value="AP_NUCLEASE_F1_2"/>
    <property type="match status" value="1"/>
</dbReference>
<feature type="binding site" evidence="7">
    <location>
        <position position="274"/>
    </location>
    <ligand>
        <name>Mg(2+)</name>
        <dbReference type="ChEBI" id="CHEBI:18420"/>
        <label>1</label>
    </ligand>
</feature>
<keyword evidence="4" id="KW-0378">Hydrolase</keyword>
<evidence type="ECO:0000256" key="5">
    <source>
        <dbReference type="ARBA" id="ARBA00022842"/>
    </source>
</evidence>
<keyword evidence="13" id="KW-1185">Reference proteome</keyword>
<comment type="caution">
    <text evidence="12">The sequence shown here is derived from an EMBL/GenBank/DDBJ whole genome shotgun (WGS) entry which is preliminary data.</text>
</comment>
<feature type="active site" description="Proton acceptor" evidence="6">
    <location>
        <position position="275"/>
    </location>
</feature>
<dbReference type="GO" id="GO:0006284">
    <property type="term" value="P:base-excision repair"/>
    <property type="evidence" value="ECO:0007669"/>
    <property type="project" value="TreeGrafter"/>
</dbReference>
<comment type="similarity">
    <text evidence="2 9">Belongs to the DNA repair enzymes AP/ExoA family.</text>
</comment>